<dbReference type="GO" id="GO:0000981">
    <property type="term" value="F:DNA-binding transcription factor activity, RNA polymerase II-specific"/>
    <property type="evidence" value="ECO:0007669"/>
    <property type="project" value="TreeGrafter"/>
</dbReference>
<feature type="compositionally biased region" description="Low complexity" evidence="5">
    <location>
        <begin position="150"/>
        <end position="161"/>
    </location>
</feature>
<dbReference type="GO" id="GO:0005634">
    <property type="term" value="C:nucleus"/>
    <property type="evidence" value="ECO:0007669"/>
    <property type="project" value="TreeGrafter"/>
</dbReference>
<evidence type="ECO:0000256" key="5">
    <source>
        <dbReference type="SAM" id="MobiDB-lite"/>
    </source>
</evidence>
<dbReference type="GO" id="GO:0008270">
    <property type="term" value="F:zinc ion binding"/>
    <property type="evidence" value="ECO:0007669"/>
    <property type="project" value="UniProtKB-KW"/>
</dbReference>
<evidence type="ECO:0000313" key="6">
    <source>
        <dbReference type="EMBL" id="CAD7223264.1"/>
    </source>
</evidence>
<feature type="compositionally biased region" description="Low complexity" evidence="5">
    <location>
        <begin position="108"/>
        <end position="120"/>
    </location>
</feature>
<feature type="region of interest" description="Disordered" evidence="5">
    <location>
        <begin position="93"/>
        <end position="187"/>
    </location>
</feature>
<gene>
    <name evidence="6" type="ORF">CTOB1V02_LOCUS1254</name>
</gene>
<feature type="region of interest" description="Disordered" evidence="5">
    <location>
        <begin position="206"/>
        <end position="264"/>
    </location>
</feature>
<feature type="compositionally biased region" description="Low complexity" evidence="5">
    <location>
        <begin position="174"/>
        <end position="183"/>
    </location>
</feature>
<dbReference type="EMBL" id="OB660175">
    <property type="protein sequence ID" value="CAD7223264.1"/>
    <property type="molecule type" value="Genomic_DNA"/>
</dbReference>
<keyword evidence="4" id="KW-0862">Zinc</keyword>
<feature type="compositionally biased region" description="Basic and acidic residues" evidence="5">
    <location>
        <begin position="132"/>
        <end position="146"/>
    </location>
</feature>
<accession>A0A7R8ZK99</accession>
<feature type="region of interest" description="Disordered" evidence="5">
    <location>
        <begin position="380"/>
        <end position="457"/>
    </location>
</feature>
<dbReference type="Pfam" id="PF00096">
    <property type="entry name" value="zf-C2H2"/>
    <property type="match status" value="1"/>
</dbReference>
<sequence>MIISGYITCCEKCGQEFLSLDDYLVHSSRCNAFKRRKPLNPSLFAECPDCSRRYFGEHCRRNMRRHRKDECGKEPKYICQVCNYRFTQKGNLKAHLRSEDKERKARKSQSSSCTSEESSSPILVLNAAGESSNDRGALKDKGRVVEVKSSGESPTSPLSSLDSWEEGHEIEGQSSSTDSSSSSPTMRIEDDCAKNVSEVVRIEDDCAKNVSEPKQSENLSSSSGVHSTIHDDHDDVEEISVISSKEPTAPRRRTLLSPPYSKLNPFPHEMNRALRHSIRNSSAADNCTPSPSSSSPSSRLLPTAEDMSPHPNQRFCTRCQLTFPSPSLLTNHIIRGMYSAIVATTDELENTEEDAVDNIDLPLMASPISDVGKSEELFTSNQSLGSPISDSGGPYSPTMPPFSPSPEPYSPKSPTPVDEDEETPVDDEESSCPSQTDSPPRLPLSFSPSTSPSKRSGIRRNLICRSCGKRFVTNARLSVHFSTCRQKPV</sequence>
<dbReference type="PROSITE" id="PS50157">
    <property type="entry name" value="ZINC_FINGER_C2H2_2"/>
    <property type="match status" value="1"/>
</dbReference>
<evidence type="ECO:0000256" key="2">
    <source>
        <dbReference type="ARBA" id="ARBA00022737"/>
    </source>
</evidence>
<name>A0A7R8ZK99_9CRUS</name>
<protein>
    <submittedName>
        <fullName evidence="6">Uncharacterized protein</fullName>
    </submittedName>
</protein>
<feature type="compositionally biased region" description="Polar residues" evidence="5">
    <location>
        <begin position="212"/>
        <end position="226"/>
    </location>
</feature>
<proteinExistence type="predicted"/>
<feature type="compositionally biased region" description="Pro residues" evidence="5">
    <location>
        <begin position="397"/>
        <end position="414"/>
    </location>
</feature>
<organism evidence="6">
    <name type="scientific">Cyprideis torosa</name>
    <dbReference type="NCBI Taxonomy" id="163714"/>
    <lineage>
        <taxon>Eukaryota</taxon>
        <taxon>Metazoa</taxon>
        <taxon>Ecdysozoa</taxon>
        <taxon>Arthropoda</taxon>
        <taxon>Crustacea</taxon>
        <taxon>Oligostraca</taxon>
        <taxon>Ostracoda</taxon>
        <taxon>Podocopa</taxon>
        <taxon>Podocopida</taxon>
        <taxon>Cytherocopina</taxon>
        <taxon>Cytheroidea</taxon>
        <taxon>Cytherideidae</taxon>
        <taxon>Cyprideis</taxon>
    </lineage>
</organism>
<dbReference type="FunFam" id="3.30.160.60:FF:000446">
    <property type="entry name" value="Zinc finger protein"/>
    <property type="match status" value="1"/>
</dbReference>
<dbReference type="PANTHER" id="PTHR24409:SF295">
    <property type="entry name" value="AZ2-RELATED"/>
    <property type="match status" value="1"/>
</dbReference>
<keyword evidence="1" id="KW-0479">Metal-binding</keyword>
<dbReference type="InterPro" id="IPR036236">
    <property type="entry name" value="Znf_C2H2_sf"/>
</dbReference>
<dbReference type="Gene3D" id="3.30.160.60">
    <property type="entry name" value="Classic Zinc Finger"/>
    <property type="match status" value="1"/>
</dbReference>
<dbReference type="InterPro" id="IPR013087">
    <property type="entry name" value="Znf_C2H2_type"/>
</dbReference>
<dbReference type="SUPFAM" id="SSF57667">
    <property type="entry name" value="beta-beta-alpha zinc fingers"/>
    <property type="match status" value="1"/>
</dbReference>
<keyword evidence="2" id="KW-0677">Repeat</keyword>
<evidence type="ECO:0000256" key="4">
    <source>
        <dbReference type="ARBA" id="ARBA00022833"/>
    </source>
</evidence>
<feature type="region of interest" description="Disordered" evidence="5">
    <location>
        <begin position="280"/>
        <end position="311"/>
    </location>
</feature>
<evidence type="ECO:0000256" key="3">
    <source>
        <dbReference type="ARBA" id="ARBA00022771"/>
    </source>
</evidence>
<reference evidence="6" key="1">
    <citation type="submission" date="2020-11" db="EMBL/GenBank/DDBJ databases">
        <authorList>
            <person name="Tran Van P."/>
        </authorList>
    </citation>
    <scope>NUCLEOTIDE SEQUENCE</scope>
</reference>
<keyword evidence="3" id="KW-0863">Zinc-finger</keyword>
<feature type="compositionally biased region" description="Polar residues" evidence="5">
    <location>
        <begin position="380"/>
        <end position="389"/>
    </location>
</feature>
<dbReference type="OrthoDB" id="10004641at2759"/>
<dbReference type="AlphaFoldDB" id="A0A7R8ZK99"/>
<dbReference type="PANTHER" id="PTHR24409">
    <property type="entry name" value="ZINC FINGER PROTEIN 142"/>
    <property type="match status" value="1"/>
</dbReference>
<evidence type="ECO:0000256" key="1">
    <source>
        <dbReference type="ARBA" id="ARBA00022723"/>
    </source>
</evidence>
<feature type="compositionally biased region" description="Low complexity" evidence="5">
    <location>
        <begin position="443"/>
        <end position="455"/>
    </location>
</feature>
<dbReference type="GO" id="GO:0000977">
    <property type="term" value="F:RNA polymerase II transcription regulatory region sequence-specific DNA binding"/>
    <property type="evidence" value="ECO:0007669"/>
    <property type="project" value="TreeGrafter"/>
</dbReference>
<feature type="compositionally biased region" description="Low complexity" evidence="5">
    <location>
        <begin position="289"/>
        <end position="298"/>
    </location>
</feature>
<feature type="compositionally biased region" description="Acidic residues" evidence="5">
    <location>
        <begin position="417"/>
        <end position="430"/>
    </location>
</feature>